<organism evidence="1">
    <name type="scientific">uncultured Rubrobacteraceae bacterium</name>
    <dbReference type="NCBI Taxonomy" id="349277"/>
    <lineage>
        <taxon>Bacteria</taxon>
        <taxon>Bacillati</taxon>
        <taxon>Actinomycetota</taxon>
        <taxon>Rubrobacteria</taxon>
        <taxon>Rubrobacterales</taxon>
        <taxon>Rubrobacteraceae</taxon>
        <taxon>environmental samples</taxon>
    </lineage>
</organism>
<feature type="non-terminal residue" evidence="1">
    <location>
        <position position="32"/>
    </location>
</feature>
<accession>A0A6J4RID7</accession>
<protein>
    <submittedName>
        <fullName evidence="1">Uncharacterized protein</fullName>
    </submittedName>
</protein>
<dbReference type="EMBL" id="CADCVK010000094">
    <property type="protein sequence ID" value="CAA9468492.1"/>
    <property type="molecule type" value="Genomic_DNA"/>
</dbReference>
<name>A0A6J4RID7_9ACTN</name>
<reference evidence="1" key="1">
    <citation type="submission" date="2020-02" db="EMBL/GenBank/DDBJ databases">
        <authorList>
            <person name="Meier V. D."/>
        </authorList>
    </citation>
    <scope>NUCLEOTIDE SEQUENCE</scope>
    <source>
        <strain evidence="1">AVDCRST_MAG12</strain>
    </source>
</reference>
<feature type="non-terminal residue" evidence="1">
    <location>
        <position position="1"/>
    </location>
</feature>
<gene>
    <name evidence="1" type="ORF">AVDCRST_MAG12-554</name>
</gene>
<proteinExistence type="predicted"/>
<evidence type="ECO:0000313" key="1">
    <source>
        <dbReference type="EMBL" id="CAA9468492.1"/>
    </source>
</evidence>
<dbReference type="AlphaFoldDB" id="A0A6J4RID7"/>
<sequence length="32" mass="3328">AAWLGGVAGCVHGRLLVGPEEEDRRGQKTGHA</sequence>